<protein>
    <recommendedName>
        <fullName evidence="5">Serendipity locus protein alpha</fullName>
    </recommendedName>
</protein>
<dbReference type="GO" id="GO:0005912">
    <property type="term" value="C:adherens junction"/>
    <property type="evidence" value="ECO:0007669"/>
    <property type="project" value="TreeGrafter"/>
</dbReference>
<dbReference type="SUPFAM" id="SSF47220">
    <property type="entry name" value="alpha-catenin/vinculin-like"/>
    <property type="match status" value="1"/>
</dbReference>
<dbReference type="GO" id="GO:0008013">
    <property type="term" value="F:beta-catenin binding"/>
    <property type="evidence" value="ECO:0007669"/>
    <property type="project" value="TreeGrafter"/>
</dbReference>
<evidence type="ECO:0000256" key="2">
    <source>
        <dbReference type="ARBA" id="ARBA00022490"/>
    </source>
</evidence>
<keyword evidence="2" id="KW-0963">Cytoplasm</keyword>
<dbReference type="GO" id="GO:0016342">
    <property type="term" value="C:catenin complex"/>
    <property type="evidence" value="ECO:0007669"/>
    <property type="project" value="TreeGrafter"/>
</dbReference>
<dbReference type="Proteomes" id="UP000235965">
    <property type="component" value="Unassembled WGS sequence"/>
</dbReference>
<evidence type="ECO:0008006" key="5">
    <source>
        <dbReference type="Google" id="ProtNLM"/>
    </source>
</evidence>
<accession>A0A2J7QIR6</accession>
<sequence length="778" mass="87951">MLEAKLFSLRTKTMVKILRPIVHKVAELDSYKAAENMYNESEARIVCCIMGEIHKSLSQLPEFKGSEYPKKLKIQLKAALDDFNAVYELILSQVENRTAITATQIQVVGRNLIESLYEVLLFEDSLLKEKIQESLSNCHSALCDLQRAKGNHIIIKFKTFVEEILHCREPLNAFVINLVDQKQRNLILLCGSQIQKCIPLMLKMYETEGWTDTVTFKESGSYLFSRMQWCISELLNVIDTSMSKEADKREESGGQFVQKMDLVLEILASIKVEEEFTDIIPQVKHILDELLCHAMAIAQVSTANDSADITASCQKVLHVFEDMKKKSASDTVNLSVRQLCCYSLAEVLESLEQQINRTLLRLVLEVFSEPYSPLKKLVKASCNIPAAGCHAEDLEVLVSALDLHVDRIMQIGMFAMACSGDEKRILGIRSCLASLESLESELVPSLTAYYLDHGRTPHRNHLKILSDHWQSEVLKLEELIDGIVDPAAFCQVALEEVLQMVATLKVSLEGEKPFLKTLLYGIQKKSLKLVKHLYVSTLGMKTFPPELKMEKAVDDLFHACKECSAAMDVFLSGSNSDDSMYLSRLLKRCKLIVSYMKKLQLLLLEHVNHAHSLEERKDSGSAPVNNFKEEGDTLVFPESIHGLPLDISHNSSKTRCTFTDGVAVKEMKLEDTHLVSGTALLPYLEKGMKLRQERSILYQTPKTVKENHQKSSMAYHTLTHRIQRRMFSRNESVNVDKHPETNLLHFSMDDSLDLEVTDILESLTSLSSTLMTQNVSTV</sequence>
<dbReference type="GO" id="GO:0098609">
    <property type="term" value="P:cell-cell adhesion"/>
    <property type="evidence" value="ECO:0007669"/>
    <property type="project" value="TreeGrafter"/>
</dbReference>
<evidence type="ECO:0000313" key="4">
    <source>
        <dbReference type="Proteomes" id="UP000235965"/>
    </source>
</evidence>
<dbReference type="FunCoup" id="A0A2J7QIR6">
    <property type="interactions" value="40"/>
</dbReference>
<dbReference type="OrthoDB" id="8192501at2759"/>
<dbReference type="PANTHER" id="PTHR18914:SF33">
    <property type="entry name" value="RE47911P-RELATED"/>
    <property type="match status" value="1"/>
</dbReference>
<proteinExistence type="predicted"/>
<dbReference type="PANTHER" id="PTHR18914">
    <property type="entry name" value="ALPHA CATENIN"/>
    <property type="match status" value="1"/>
</dbReference>
<dbReference type="InterPro" id="IPR036723">
    <property type="entry name" value="Alpha-catenin/vinculin-like_sf"/>
</dbReference>
<dbReference type="EMBL" id="NEVH01013579">
    <property type="protein sequence ID" value="PNF28472.1"/>
    <property type="molecule type" value="Genomic_DNA"/>
</dbReference>
<evidence type="ECO:0000313" key="3">
    <source>
        <dbReference type="EMBL" id="PNF28472.1"/>
    </source>
</evidence>
<comment type="subcellular location">
    <subcellularLocation>
        <location evidence="1">Cytoplasm</location>
    </subcellularLocation>
</comment>
<reference evidence="3 4" key="1">
    <citation type="submission" date="2017-12" db="EMBL/GenBank/DDBJ databases">
        <title>Hemimetabolous genomes reveal molecular basis of termite eusociality.</title>
        <authorList>
            <person name="Harrison M.C."/>
            <person name="Jongepier E."/>
            <person name="Robertson H.M."/>
            <person name="Arning N."/>
            <person name="Bitard-Feildel T."/>
            <person name="Chao H."/>
            <person name="Childers C.P."/>
            <person name="Dinh H."/>
            <person name="Doddapaneni H."/>
            <person name="Dugan S."/>
            <person name="Gowin J."/>
            <person name="Greiner C."/>
            <person name="Han Y."/>
            <person name="Hu H."/>
            <person name="Hughes D.S.T."/>
            <person name="Huylmans A.-K."/>
            <person name="Kemena C."/>
            <person name="Kremer L.P.M."/>
            <person name="Lee S.L."/>
            <person name="Lopez-Ezquerra A."/>
            <person name="Mallet L."/>
            <person name="Monroy-Kuhn J.M."/>
            <person name="Moser A."/>
            <person name="Murali S.C."/>
            <person name="Muzny D.M."/>
            <person name="Otani S."/>
            <person name="Piulachs M.-D."/>
            <person name="Poelchau M."/>
            <person name="Qu J."/>
            <person name="Schaub F."/>
            <person name="Wada-Katsumata A."/>
            <person name="Worley K.C."/>
            <person name="Xie Q."/>
            <person name="Ylla G."/>
            <person name="Poulsen M."/>
            <person name="Gibbs R.A."/>
            <person name="Schal C."/>
            <person name="Richards S."/>
            <person name="Belles X."/>
            <person name="Korb J."/>
            <person name="Bornberg-Bauer E."/>
        </authorList>
    </citation>
    <scope>NUCLEOTIDE SEQUENCE [LARGE SCALE GENOMIC DNA]</scope>
    <source>
        <tissue evidence="3">Whole body</tissue>
    </source>
</reference>
<dbReference type="InterPro" id="IPR008837">
    <property type="entry name" value="Serendipity_A"/>
</dbReference>
<dbReference type="Pfam" id="PF05482">
    <property type="entry name" value="Serendipity_A"/>
    <property type="match status" value="1"/>
</dbReference>
<gene>
    <name evidence="3" type="ORF">B7P43_G15235</name>
</gene>
<keyword evidence="4" id="KW-1185">Reference proteome</keyword>
<dbReference type="GO" id="GO:0007349">
    <property type="term" value="P:cellularization"/>
    <property type="evidence" value="ECO:0007669"/>
    <property type="project" value="InterPro"/>
</dbReference>
<dbReference type="GO" id="GO:0016477">
    <property type="term" value="P:cell migration"/>
    <property type="evidence" value="ECO:0007669"/>
    <property type="project" value="TreeGrafter"/>
</dbReference>
<dbReference type="GO" id="GO:0051015">
    <property type="term" value="F:actin filament binding"/>
    <property type="evidence" value="ECO:0007669"/>
    <property type="project" value="InterPro"/>
</dbReference>
<evidence type="ECO:0000256" key="1">
    <source>
        <dbReference type="ARBA" id="ARBA00004496"/>
    </source>
</evidence>
<dbReference type="GO" id="GO:0005737">
    <property type="term" value="C:cytoplasm"/>
    <property type="evidence" value="ECO:0007669"/>
    <property type="project" value="UniProtKB-SubCell"/>
</dbReference>
<organism evidence="3 4">
    <name type="scientific">Cryptotermes secundus</name>
    <dbReference type="NCBI Taxonomy" id="105785"/>
    <lineage>
        <taxon>Eukaryota</taxon>
        <taxon>Metazoa</taxon>
        <taxon>Ecdysozoa</taxon>
        <taxon>Arthropoda</taxon>
        <taxon>Hexapoda</taxon>
        <taxon>Insecta</taxon>
        <taxon>Pterygota</taxon>
        <taxon>Neoptera</taxon>
        <taxon>Polyneoptera</taxon>
        <taxon>Dictyoptera</taxon>
        <taxon>Blattodea</taxon>
        <taxon>Blattoidea</taxon>
        <taxon>Termitoidae</taxon>
        <taxon>Kalotermitidae</taxon>
        <taxon>Cryptotermitinae</taxon>
        <taxon>Cryptotermes</taxon>
    </lineage>
</organism>
<dbReference type="InParanoid" id="A0A2J7QIR6"/>
<dbReference type="AlphaFoldDB" id="A0A2J7QIR6"/>
<dbReference type="Gene3D" id="1.20.120.810">
    <property type="entry name" value="Vinculin, Vh2 four-helix bundle"/>
    <property type="match status" value="2"/>
</dbReference>
<name>A0A2J7QIR6_9NEOP</name>
<comment type="caution">
    <text evidence="3">The sequence shown here is derived from an EMBL/GenBank/DDBJ whole genome shotgun (WGS) entry which is preliminary data.</text>
</comment>